<dbReference type="Proteomes" id="UP001214638">
    <property type="component" value="Unassembled WGS sequence"/>
</dbReference>
<evidence type="ECO:0000313" key="8">
    <source>
        <dbReference type="EMBL" id="KAK2197636.1"/>
    </source>
</evidence>
<evidence type="ECO:0000256" key="2">
    <source>
        <dbReference type="ARBA" id="ARBA00022737"/>
    </source>
</evidence>
<dbReference type="InterPro" id="IPR012336">
    <property type="entry name" value="Thioredoxin-like_fold"/>
</dbReference>
<dbReference type="PANTHER" id="PTHR13871:SF96">
    <property type="entry name" value="THIOREDOXIN DOMAIN-CONTAINING PROTEIN"/>
    <property type="match status" value="1"/>
</dbReference>
<proteinExistence type="predicted"/>
<keyword evidence="4" id="KW-0520">NAD</keyword>
<dbReference type="InterPro" id="IPR036249">
    <property type="entry name" value="Thioredoxin-like_sf"/>
</dbReference>
<keyword evidence="2" id="KW-0677">Repeat</keyword>
<dbReference type="GeneID" id="94334937"/>
<evidence type="ECO:0000256" key="5">
    <source>
        <dbReference type="ARBA" id="ARBA00047388"/>
    </source>
</evidence>
<keyword evidence="9" id="KW-1185">Reference proteome</keyword>
<organism evidence="8 9">
    <name type="scientific">Babesia duncani</name>
    <dbReference type="NCBI Taxonomy" id="323732"/>
    <lineage>
        <taxon>Eukaryota</taxon>
        <taxon>Sar</taxon>
        <taxon>Alveolata</taxon>
        <taxon>Apicomplexa</taxon>
        <taxon>Aconoidasida</taxon>
        <taxon>Piroplasmida</taxon>
        <taxon>Babesiidae</taxon>
        <taxon>Babesia</taxon>
    </lineage>
</organism>
<sequence>MHLDPPCTYNKFHLIYYKAVMAEADITHELIEDEIFPSGTLRNQQDEVVSSANLNGKSVAILFCDGSSPRCLTVVPLLINYYKTINSGGLLQKIEIVYVSCDDNRQSYEENIKRMPWLHLEFDDHYAHSLKQRYNIKDTSMEYGTFDSMEIPSLVVVTSNGSEVQRFHLCHGREDSQKALHRWDWRNTPFRLCYHVTNLFVLYSCLKLLNILLRDSCSSRLFQYCYLRRSYTVDCIMWNSKYQ</sequence>
<dbReference type="EC" id="1.8.1.8" evidence="1"/>
<evidence type="ECO:0000256" key="6">
    <source>
        <dbReference type="ARBA" id="ARBA00047804"/>
    </source>
</evidence>
<dbReference type="RefSeq" id="XP_067804478.1">
    <property type="nucleotide sequence ID" value="XM_067945687.1"/>
</dbReference>
<dbReference type="InterPro" id="IPR052259">
    <property type="entry name" value="Nucleoredoxin-like"/>
</dbReference>
<evidence type="ECO:0000256" key="4">
    <source>
        <dbReference type="ARBA" id="ARBA00023027"/>
    </source>
</evidence>
<reference evidence="8" key="1">
    <citation type="journal article" date="2023" name="Nat. Microbiol.">
        <title>Babesia duncani multi-omics identifies virulence factors and drug targets.</title>
        <authorList>
            <person name="Singh P."/>
            <person name="Lonardi S."/>
            <person name="Liang Q."/>
            <person name="Vydyam P."/>
            <person name="Khabirova E."/>
            <person name="Fang T."/>
            <person name="Gihaz S."/>
            <person name="Thekkiniath J."/>
            <person name="Munshi M."/>
            <person name="Abel S."/>
            <person name="Ciampossin L."/>
            <person name="Batugedara G."/>
            <person name="Gupta M."/>
            <person name="Lu X.M."/>
            <person name="Lenz T."/>
            <person name="Chakravarty S."/>
            <person name="Cornillot E."/>
            <person name="Hu Y."/>
            <person name="Ma W."/>
            <person name="Gonzalez L.M."/>
            <person name="Sanchez S."/>
            <person name="Estrada K."/>
            <person name="Sanchez-Flores A."/>
            <person name="Montero E."/>
            <person name="Harb O.S."/>
            <person name="Le Roch K.G."/>
            <person name="Mamoun C.B."/>
        </authorList>
    </citation>
    <scope>NUCLEOTIDE SEQUENCE</scope>
    <source>
        <strain evidence="8">WA1</strain>
    </source>
</reference>
<dbReference type="Pfam" id="PF13905">
    <property type="entry name" value="Thioredoxin_8"/>
    <property type="match status" value="1"/>
</dbReference>
<comment type="caution">
    <text evidence="8">The sequence shown here is derived from an EMBL/GenBank/DDBJ whole genome shotgun (WGS) entry which is preliminary data.</text>
</comment>
<dbReference type="EMBL" id="JALLKP010000001">
    <property type="protein sequence ID" value="KAK2197636.1"/>
    <property type="molecule type" value="Genomic_DNA"/>
</dbReference>
<dbReference type="GO" id="GO:0047134">
    <property type="term" value="F:protein-disulfide reductase [NAD(P)H] activity"/>
    <property type="evidence" value="ECO:0007669"/>
    <property type="project" value="UniProtKB-EC"/>
</dbReference>
<accession>A0AAD9UQ47</accession>
<name>A0AAD9UQ47_9APIC</name>
<evidence type="ECO:0000259" key="7">
    <source>
        <dbReference type="Pfam" id="PF13905"/>
    </source>
</evidence>
<keyword evidence="3" id="KW-0560">Oxidoreductase</keyword>
<gene>
    <name evidence="8" type="ORF">BdWA1_000639</name>
</gene>
<protein>
    <recommendedName>
        <fullName evidence="1">protein-disulfide reductase</fullName>
        <ecNumber evidence="1">1.8.1.8</ecNumber>
    </recommendedName>
</protein>
<comment type="catalytic activity">
    <reaction evidence="5">
        <text>[protein]-dithiol + NAD(+) = [protein]-disulfide + NADH + H(+)</text>
        <dbReference type="Rhea" id="RHEA:18749"/>
        <dbReference type="Rhea" id="RHEA-COMP:10593"/>
        <dbReference type="Rhea" id="RHEA-COMP:10594"/>
        <dbReference type="ChEBI" id="CHEBI:15378"/>
        <dbReference type="ChEBI" id="CHEBI:29950"/>
        <dbReference type="ChEBI" id="CHEBI:50058"/>
        <dbReference type="ChEBI" id="CHEBI:57540"/>
        <dbReference type="ChEBI" id="CHEBI:57945"/>
        <dbReference type="EC" id="1.8.1.8"/>
    </reaction>
</comment>
<dbReference type="PANTHER" id="PTHR13871">
    <property type="entry name" value="THIOREDOXIN"/>
    <property type="match status" value="1"/>
</dbReference>
<dbReference type="KEGG" id="bdw:94334937"/>
<comment type="catalytic activity">
    <reaction evidence="6">
        <text>[protein]-dithiol + NADP(+) = [protein]-disulfide + NADPH + H(+)</text>
        <dbReference type="Rhea" id="RHEA:18753"/>
        <dbReference type="Rhea" id="RHEA-COMP:10593"/>
        <dbReference type="Rhea" id="RHEA-COMP:10594"/>
        <dbReference type="ChEBI" id="CHEBI:15378"/>
        <dbReference type="ChEBI" id="CHEBI:29950"/>
        <dbReference type="ChEBI" id="CHEBI:50058"/>
        <dbReference type="ChEBI" id="CHEBI:57783"/>
        <dbReference type="ChEBI" id="CHEBI:58349"/>
        <dbReference type="EC" id="1.8.1.8"/>
    </reaction>
</comment>
<dbReference type="Gene3D" id="3.40.30.10">
    <property type="entry name" value="Glutaredoxin"/>
    <property type="match status" value="1"/>
</dbReference>
<feature type="domain" description="Thioredoxin-like fold" evidence="7">
    <location>
        <begin position="56"/>
        <end position="162"/>
    </location>
</feature>
<evidence type="ECO:0000256" key="1">
    <source>
        <dbReference type="ARBA" id="ARBA00012612"/>
    </source>
</evidence>
<dbReference type="AlphaFoldDB" id="A0AAD9UQ47"/>
<dbReference type="SUPFAM" id="SSF52833">
    <property type="entry name" value="Thioredoxin-like"/>
    <property type="match status" value="1"/>
</dbReference>
<evidence type="ECO:0000313" key="9">
    <source>
        <dbReference type="Proteomes" id="UP001214638"/>
    </source>
</evidence>
<evidence type="ECO:0000256" key="3">
    <source>
        <dbReference type="ARBA" id="ARBA00023002"/>
    </source>
</evidence>